<evidence type="ECO:0000259" key="5">
    <source>
        <dbReference type="PROSITE" id="PS51007"/>
    </source>
</evidence>
<dbReference type="AlphaFoldDB" id="T0HKF7"/>
<dbReference type="SUPFAM" id="SSF46626">
    <property type="entry name" value="Cytochrome c"/>
    <property type="match status" value="1"/>
</dbReference>
<dbReference type="Pfam" id="PF13442">
    <property type="entry name" value="Cytochrome_CBB3"/>
    <property type="match status" value="1"/>
</dbReference>
<evidence type="ECO:0000256" key="3">
    <source>
        <dbReference type="ARBA" id="ARBA00023004"/>
    </source>
</evidence>
<evidence type="ECO:0000313" key="6">
    <source>
        <dbReference type="EMBL" id="EQA99789.1"/>
    </source>
</evidence>
<organism evidence="6 7">
    <name type="scientific">Sphingobium quisquiliarum P25</name>
    <dbReference type="NCBI Taxonomy" id="1329909"/>
    <lineage>
        <taxon>Bacteria</taxon>
        <taxon>Pseudomonadati</taxon>
        <taxon>Pseudomonadota</taxon>
        <taxon>Alphaproteobacteria</taxon>
        <taxon>Sphingomonadales</taxon>
        <taxon>Sphingomonadaceae</taxon>
        <taxon>Sphingobium</taxon>
    </lineage>
</organism>
<dbReference type="InterPro" id="IPR009056">
    <property type="entry name" value="Cyt_c-like_dom"/>
</dbReference>
<keyword evidence="7" id="KW-1185">Reference proteome</keyword>
<evidence type="ECO:0000256" key="2">
    <source>
        <dbReference type="ARBA" id="ARBA00022723"/>
    </source>
</evidence>
<feature type="domain" description="Cytochrome c" evidence="5">
    <location>
        <begin position="52"/>
        <end position="122"/>
    </location>
</feature>
<evidence type="ECO:0000256" key="1">
    <source>
        <dbReference type="ARBA" id="ARBA00022617"/>
    </source>
</evidence>
<reference evidence="6 7" key="1">
    <citation type="journal article" date="2013" name="Genome Announc.">
        <title>Draft Genome Sequence of Sphingobium quisquiliarum Strain P25T, a Novel Hexachlorocyclohexane (HCH)-Degrading Bacterium Isolated from an HCH Dumpsite.</title>
        <authorList>
            <person name="Kumar Singh A."/>
            <person name="Sangwan N."/>
            <person name="Sharma A."/>
            <person name="Gupta V."/>
            <person name="Khurana J.P."/>
            <person name="Lal R."/>
        </authorList>
    </citation>
    <scope>NUCLEOTIDE SEQUENCE [LARGE SCALE GENOMIC DNA]</scope>
    <source>
        <strain evidence="6 7">P25</strain>
    </source>
</reference>
<dbReference type="PROSITE" id="PS51007">
    <property type="entry name" value="CYTC"/>
    <property type="match status" value="1"/>
</dbReference>
<gene>
    <name evidence="6" type="ORF">L288_19075</name>
</gene>
<name>T0HKF7_9SPHN</name>
<accession>T0HKF7</accession>
<keyword evidence="2 4" id="KW-0479">Metal-binding</keyword>
<dbReference type="PATRIC" id="fig|1329909.3.peg.3671"/>
<keyword evidence="1 4" id="KW-0349">Heme</keyword>
<dbReference type="RefSeq" id="WP_021239818.1">
    <property type="nucleotide sequence ID" value="NZ_ATHO01000162.1"/>
</dbReference>
<dbReference type="GO" id="GO:0046872">
    <property type="term" value="F:metal ion binding"/>
    <property type="evidence" value="ECO:0007669"/>
    <property type="project" value="UniProtKB-KW"/>
</dbReference>
<dbReference type="EMBL" id="ATHO01000162">
    <property type="protein sequence ID" value="EQA99789.1"/>
    <property type="molecule type" value="Genomic_DNA"/>
</dbReference>
<keyword evidence="3 4" id="KW-0408">Iron</keyword>
<proteinExistence type="predicted"/>
<dbReference type="InterPro" id="IPR036909">
    <property type="entry name" value="Cyt_c-like_dom_sf"/>
</dbReference>
<protein>
    <recommendedName>
        <fullName evidence="5">Cytochrome c domain-containing protein</fullName>
    </recommendedName>
</protein>
<dbReference type="Gene3D" id="1.10.760.10">
    <property type="entry name" value="Cytochrome c-like domain"/>
    <property type="match status" value="1"/>
</dbReference>
<sequence>MNISFGARAILFLSMGFGLGMIVTGCEAAPVTKSPVGPVKLGKMPNQAYSAGHWRDGAQIYEKICSACHTQGVGPELRGRKLPPEAVVTIVRSGMGAMPAFRETDFDNGELENLAKWLEKTAVPAGTPVGNAP</sequence>
<dbReference type="GO" id="GO:0020037">
    <property type="term" value="F:heme binding"/>
    <property type="evidence" value="ECO:0007669"/>
    <property type="project" value="InterPro"/>
</dbReference>
<comment type="caution">
    <text evidence="6">The sequence shown here is derived from an EMBL/GenBank/DDBJ whole genome shotgun (WGS) entry which is preliminary data.</text>
</comment>
<evidence type="ECO:0000256" key="4">
    <source>
        <dbReference type="PROSITE-ProRule" id="PRU00433"/>
    </source>
</evidence>
<dbReference type="GO" id="GO:0009055">
    <property type="term" value="F:electron transfer activity"/>
    <property type="evidence" value="ECO:0007669"/>
    <property type="project" value="InterPro"/>
</dbReference>
<evidence type="ECO:0000313" key="7">
    <source>
        <dbReference type="Proteomes" id="UP000015525"/>
    </source>
</evidence>
<dbReference type="Proteomes" id="UP000015525">
    <property type="component" value="Unassembled WGS sequence"/>
</dbReference>